<accession>F8GVS3</accession>
<keyword evidence="1" id="KW-0732">Signal</keyword>
<dbReference type="KEGG" id="cnc:CNE_BB1p12940"/>
<dbReference type="InterPro" id="IPR013211">
    <property type="entry name" value="LVIVD"/>
</dbReference>
<dbReference type="HOGENOM" id="CLU_047803_1_0_4"/>
<protein>
    <recommendedName>
        <fullName evidence="4">LVIVD repeat-containing protein</fullName>
    </recommendedName>
</protein>
<name>F8GVS3_CUPNN</name>
<geneLocation type="plasmid" evidence="2 3">
    <name>pBB1</name>
</geneLocation>
<sequence>MKRLSIFVRAVSVASWLALGCASVKADPIPDGWQASGLKPIGYTDLGGRRGFGNKIAIKRVGDRWYLYKGGNGFEVIDVTDPAAPVFLKVVQGPAGTSASQVTLSGNLLILGLSRPISSEESSGHADGWTTVQEVAPKDKPFEESVQLFDISDPENPRALSKWSAGAQGSHRNGFPGGKYAFLSTTVPGYRGFILVILDVSDPMHPKEAGRWAYPGAKAGETPGAITPSYHGPAFVSPDGKMLTVGYTPSVVNLDISDIAHPKMIGEAKIIPPFVNTLTQSIHTAIPLWDRKLVYFSGEPMRRNCTEAMTPVGFIDNSDPKHPFLKSMFPTPVPPPGAKYKSFCDKPGRFGPHNTVTELYNPDVMTPKDTMYVAWFTAGLRAFDISDPRDVRERGWFLPPDPPAPVTSQGGTLTSNATQDVLQDTRGNIYVTDSAWGIWILRDEH</sequence>
<evidence type="ECO:0008006" key="4">
    <source>
        <dbReference type="Google" id="ProtNLM"/>
    </source>
</evidence>
<evidence type="ECO:0000313" key="3">
    <source>
        <dbReference type="Proteomes" id="UP000006798"/>
    </source>
</evidence>
<dbReference type="EMBL" id="CP002879">
    <property type="protein sequence ID" value="AEI82693.1"/>
    <property type="molecule type" value="Genomic_DNA"/>
</dbReference>
<gene>
    <name evidence="2" type="ordered locus">CNE_BB1p12940</name>
</gene>
<feature type="signal peptide" evidence="1">
    <location>
        <begin position="1"/>
        <end position="26"/>
    </location>
</feature>
<reference evidence="2 3" key="1">
    <citation type="journal article" date="2011" name="J. Bacteriol.">
        <title>Complete genome sequence of the type strain Cupriavidus necator N-1.</title>
        <authorList>
            <person name="Poehlein A."/>
            <person name="Kusian B."/>
            <person name="Friedrich B."/>
            <person name="Daniel R."/>
            <person name="Bowien B."/>
        </authorList>
    </citation>
    <scope>NUCLEOTIDE SEQUENCE [LARGE SCALE GENOMIC DNA]</scope>
    <source>
        <strain evidence="3">ATCC 43291 / DSM 13513 / CCUG 52238 / LMG 8453 / N-1</strain>
        <plasmid evidence="2 3">pBB1</plasmid>
    </source>
</reference>
<dbReference type="Pfam" id="PF08309">
    <property type="entry name" value="LVIVD"/>
    <property type="match status" value="2"/>
</dbReference>
<proteinExistence type="predicted"/>
<dbReference type="PROSITE" id="PS51257">
    <property type="entry name" value="PROKAR_LIPOPROTEIN"/>
    <property type="match status" value="1"/>
</dbReference>
<evidence type="ECO:0000256" key="1">
    <source>
        <dbReference type="SAM" id="SignalP"/>
    </source>
</evidence>
<feature type="chain" id="PRO_5003377847" description="LVIVD repeat-containing protein" evidence="1">
    <location>
        <begin position="27"/>
        <end position="445"/>
    </location>
</feature>
<dbReference type="RefSeq" id="WP_013959724.1">
    <property type="nucleotide sequence ID" value="NC_015727.1"/>
</dbReference>
<dbReference type="GeneID" id="34311782"/>
<dbReference type="AlphaFoldDB" id="F8GVS3"/>
<evidence type="ECO:0000313" key="2">
    <source>
        <dbReference type="EMBL" id="AEI82693.1"/>
    </source>
</evidence>
<keyword evidence="2" id="KW-0614">Plasmid</keyword>
<dbReference type="Proteomes" id="UP000006798">
    <property type="component" value="Plasmid pBB1"/>
</dbReference>
<organism evidence="2 3">
    <name type="scientific">Cupriavidus necator (strain ATCC 43291 / DSM 13513 / CCUG 52238 / LMG 8453 / N-1)</name>
    <name type="common">Ralstonia eutropha</name>
    <dbReference type="NCBI Taxonomy" id="1042878"/>
    <lineage>
        <taxon>Bacteria</taxon>
        <taxon>Pseudomonadati</taxon>
        <taxon>Pseudomonadota</taxon>
        <taxon>Betaproteobacteria</taxon>
        <taxon>Burkholderiales</taxon>
        <taxon>Burkholderiaceae</taxon>
        <taxon>Cupriavidus</taxon>
    </lineage>
</organism>